<name>A0A6L3YBK4_9HYPH</name>
<dbReference type="EMBL" id="WBVX01000057">
    <property type="protein sequence ID" value="KAB2675382.1"/>
    <property type="molecule type" value="Genomic_DNA"/>
</dbReference>
<comment type="similarity">
    <text evidence="1">Belongs to the methyltransferase superfamily. RsmJ family.</text>
</comment>
<comment type="subcellular location">
    <subcellularLocation>
        <location evidence="1">Cytoplasm</location>
    </subcellularLocation>
</comment>
<dbReference type="GO" id="GO:0008990">
    <property type="term" value="F:rRNA (guanine-N2-)-methyltransferase activity"/>
    <property type="evidence" value="ECO:0007669"/>
    <property type="project" value="UniProtKB-UniRule"/>
</dbReference>
<dbReference type="InterPro" id="IPR029063">
    <property type="entry name" value="SAM-dependent_MTases_sf"/>
</dbReference>
<keyword evidence="1 2" id="KW-0808">Transferase</keyword>
<keyword evidence="1" id="KW-0963">Cytoplasm</keyword>
<keyword evidence="1 2" id="KW-0489">Methyltransferase</keyword>
<reference evidence="2 3" key="1">
    <citation type="submission" date="2019-09" db="EMBL/GenBank/DDBJ databases">
        <title>Taxonomic organization of the family Brucellaceae based on a phylogenomic approach.</title>
        <authorList>
            <person name="Leclercq S."/>
            <person name="Cloeckaert A."/>
            <person name="Zygmunt M.S."/>
        </authorList>
    </citation>
    <scope>NUCLEOTIDE SEQUENCE [LARGE SCALE GENOMIC DNA]</scope>
    <source>
        <strain evidence="2 3">WS1830</strain>
    </source>
</reference>
<protein>
    <recommendedName>
        <fullName evidence="1">Ribosomal RNA small subunit methyltransferase J</fullName>
        <ecNumber evidence="1">2.1.1.242</ecNumber>
    </recommendedName>
    <alternativeName>
        <fullName evidence="1">16S rRNA m2G1516 methyltransferase</fullName>
    </alternativeName>
    <alternativeName>
        <fullName evidence="1">rRNA (guanine-N(2)-)-methyltransferase</fullName>
    </alternativeName>
</protein>
<dbReference type="AlphaFoldDB" id="A0A6L3YBK4"/>
<comment type="caution">
    <text evidence="2">The sequence shown here is derived from an EMBL/GenBank/DDBJ whole genome shotgun (WGS) entry which is preliminary data.</text>
</comment>
<proteinExistence type="inferred from homology"/>
<dbReference type="PANTHER" id="PTHR36112:SF1">
    <property type="entry name" value="RIBOSOMAL RNA SMALL SUBUNIT METHYLTRANSFERASE J"/>
    <property type="match status" value="1"/>
</dbReference>
<dbReference type="Gene3D" id="3.40.50.150">
    <property type="entry name" value="Vaccinia Virus protein VP39"/>
    <property type="match status" value="1"/>
</dbReference>
<feature type="binding site" evidence="1">
    <location>
        <begin position="72"/>
        <end position="73"/>
    </location>
    <ligand>
        <name>S-adenosyl-L-methionine</name>
        <dbReference type="ChEBI" id="CHEBI:59789"/>
    </ligand>
</feature>
<dbReference type="PANTHER" id="PTHR36112">
    <property type="entry name" value="RIBOSOMAL RNA SMALL SUBUNIT METHYLTRANSFERASE J"/>
    <property type="match status" value="1"/>
</dbReference>
<keyword evidence="1" id="KW-0698">rRNA processing</keyword>
<sequence>MSQKIEPSELVVDFVGGAVGHRFRSGEGRGQALAKAAGLTRDVMPEIVDATAGLGRDAFLLASLGAKVTLIERSEKMHGLLAEGLARAAAEGGRYAETIARMTLLLGDSCLLLPELKPQVVLVDPMHPPRGNSALVKKEMRQIREIVGTDPDAERLMQVALEAAQNRVVLKWPLRAEPMAGLRKPSHQILGKSTRYDVFVKVRIGGPGSAARIG</sequence>
<dbReference type="RefSeq" id="WP_151555936.1">
    <property type="nucleotide sequence ID" value="NZ_WBVX01000057.1"/>
</dbReference>
<comment type="function">
    <text evidence="1">Specifically methylates the guanosine in position 1516 of 16S rRNA.</text>
</comment>
<dbReference type="Pfam" id="PF04445">
    <property type="entry name" value="SAM_MT"/>
    <property type="match status" value="1"/>
</dbReference>
<evidence type="ECO:0000256" key="1">
    <source>
        <dbReference type="HAMAP-Rule" id="MF_01523"/>
    </source>
</evidence>
<keyword evidence="1" id="KW-0949">S-adenosyl-L-methionine</keyword>
<gene>
    <name evidence="1" type="primary">rsmJ</name>
    <name evidence="2" type="ORF">F9L08_27800</name>
</gene>
<dbReference type="Proteomes" id="UP000481643">
    <property type="component" value="Unassembled WGS sequence"/>
</dbReference>
<evidence type="ECO:0000313" key="3">
    <source>
        <dbReference type="Proteomes" id="UP000481643"/>
    </source>
</evidence>
<feature type="binding site" evidence="1">
    <location>
        <begin position="56"/>
        <end position="57"/>
    </location>
    <ligand>
        <name>S-adenosyl-L-methionine</name>
        <dbReference type="ChEBI" id="CHEBI:59789"/>
    </ligand>
</feature>
<dbReference type="EC" id="2.1.1.242" evidence="1"/>
<feature type="binding site" evidence="1">
    <location>
        <position position="124"/>
    </location>
    <ligand>
        <name>S-adenosyl-L-methionine</name>
        <dbReference type="ChEBI" id="CHEBI:59789"/>
    </ligand>
</feature>
<organism evidence="2 3">
    <name type="scientific">Brucella tritici</name>
    <dbReference type="NCBI Taxonomy" id="94626"/>
    <lineage>
        <taxon>Bacteria</taxon>
        <taxon>Pseudomonadati</taxon>
        <taxon>Pseudomonadota</taxon>
        <taxon>Alphaproteobacteria</taxon>
        <taxon>Hyphomicrobiales</taxon>
        <taxon>Brucellaceae</taxon>
        <taxon>Brucella/Ochrobactrum group</taxon>
        <taxon>Brucella</taxon>
    </lineage>
</organism>
<dbReference type="InterPro" id="IPR007536">
    <property type="entry name" value="16SrRNA_methylTrfase_J"/>
</dbReference>
<comment type="caution">
    <text evidence="1">Lacks conserved residue(s) required for the propagation of feature annotation.</text>
</comment>
<accession>A0A6L3YBK4</accession>
<comment type="catalytic activity">
    <reaction evidence="1">
        <text>guanosine(1516) in 16S rRNA + S-adenosyl-L-methionine = N(2)-methylguanosine(1516) in 16S rRNA + S-adenosyl-L-homocysteine + H(+)</text>
        <dbReference type="Rhea" id="RHEA:43220"/>
        <dbReference type="Rhea" id="RHEA-COMP:10412"/>
        <dbReference type="Rhea" id="RHEA-COMP:10413"/>
        <dbReference type="ChEBI" id="CHEBI:15378"/>
        <dbReference type="ChEBI" id="CHEBI:57856"/>
        <dbReference type="ChEBI" id="CHEBI:59789"/>
        <dbReference type="ChEBI" id="CHEBI:74269"/>
        <dbReference type="ChEBI" id="CHEBI:74481"/>
        <dbReference type="EC" id="2.1.1.242"/>
    </reaction>
</comment>
<dbReference type="GO" id="GO:0005737">
    <property type="term" value="C:cytoplasm"/>
    <property type="evidence" value="ECO:0007669"/>
    <property type="project" value="UniProtKB-SubCell"/>
</dbReference>
<dbReference type="SUPFAM" id="SSF53335">
    <property type="entry name" value="S-adenosyl-L-methionine-dependent methyltransferases"/>
    <property type="match status" value="1"/>
</dbReference>
<dbReference type="HAMAP" id="MF_01523">
    <property type="entry name" value="16SrRNA_methyltr_J"/>
    <property type="match status" value="1"/>
</dbReference>
<evidence type="ECO:0000313" key="2">
    <source>
        <dbReference type="EMBL" id="KAB2675382.1"/>
    </source>
</evidence>